<keyword evidence="3" id="KW-1185">Reference proteome</keyword>
<dbReference type="AlphaFoldDB" id="A0A419SKQ4"/>
<feature type="region of interest" description="Disordered" evidence="1">
    <location>
        <begin position="217"/>
        <end position="272"/>
    </location>
</feature>
<dbReference type="EMBL" id="MCHY01000008">
    <property type="protein sequence ID" value="RKD24565.1"/>
    <property type="molecule type" value="Genomic_DNA"/>
</dbReference>
<reference evidence="2 3" key="1">
    <citation type="submission" date="2016-08" db="EMBL/GenBank/DDBJ databases">
        <title>Novel Firmicute Genomes.</title>
        <authorList>
            <person name="Poppleton D.I."/>
            <person name="Gribaldo S."/>
        </authorList>
    </citation>
    <scope>NUCLEOTIDE SEQUENCE [LARGE SCALE GENOMIC DNA]</scope>
    <source>
        <strain evidence="2 3">RAOx-1</strain>
    </source>
</reference>
<gene>
    <name evidence="2" type="ORF">BEP19_09300</name>
</gene>
<evidence type="ECO:0000256" key="1">
    <source>
        <dbReference type="SAM" id="MobiDB-lite"/>
    </source>
</evidence>
<protein>
    <submittedName>
        <fullName evidence="2">Uncharacterized protein</fullName>
    </submittedName>
</protein>
<comment type="caution">
    <text evidence="2">The sequence shown here is derived from an EMBL/GenBank/DDBJ whole genome shotgun (WGS) entry which is preliminary data.</text>
</comment>
<organism evidence="2 3">
    <name type="scientific">Ammoniphilus oxalaticus</name>
    <dbReference type="NCBI Taxonomy" id="66863"/>
    <lineage>
        <taxon>Bacteria</taxon>
        <taxon>Bacillati</taxon>
        <taxon>Bacillota</taxon>
        <taxon>Bacilli</taxon>
        <taxon>Bacillales</taxon>
        <taxon>Paenibacillaceae</taxon>
        <taxon>Aneurinibacillus group</taxon>
        <taxon>Ammoniphilus</taxon>
    </lineage>
</organism>
<dbReference type="OrthoDB" id="2679411at2"/>
<accession>A0A419SKQ4</accession>
<dbReference type="RefSeq" id="WP_120189861.1">
    <property type="nucleotide sequence ID" value="NZ_MCHY01000008.1"/>
</dbReference>
<evidence type="ECO:0000313" key="2">
    <source>
        <dbReference type="EMBL" id="RKD24565.1"/>
    </source>
</evidence>
<proteinExistence type="predicted"/>
<feature type="compositionally biased region" description="Polar residues" evidence="1">
    <location>
        <begin position="217"/>
        <end position="236"/>
    </location>
</feature>
<dbReference type="Proteomes" id="UP000284219">
    <property type="component" value="Unassembled WGS sequence"/>
</dbReference>
<sequence length="311" mass="34860">MNSQTVHGPRPLLDPVVLAEWLPKLGEKALLAWIQFQGWVTEMNESEGELTSHLIPTSLNKIIQKLQTGKSTFYGKILHPLLSFGLVYLQRAPHSKQELRLIVHNAPVQPQPYVIVAATPNLDEQTPTVTLEKGESKQTVEKPAEPLPATMEAIIDQDDQLSDKKETIVQAFNDCKDHPLFNEPQFLEKIYACLQYRHVKNFGAYLLKSLHNEWNSASSNRKKSMQAQPQRSSQTLGAREASLPRGPITGIGPTRPSSRSSQRRGSDLPEWVIKQQQRQELGLATDKEDKLSPEQQAIAADLLRKLEALGS</sequence>
<name>A0A419SKQ4_9BACL</name>
<evidence type="ECO:0000313" key="3">
    <source>
        <dbReference type="Proteomes" id="UP000284219"/>
    </source>
</evidence>